<dbReference type="PANTHER" id="PTHR43705:SF1">
    <property type="entry name" value="HYDROXYACYLGLUTATHIONE HYDROLASE GLOB"/>
    <property type="match status" value="1"/>
</dbReference>
<proteinExistence type="inferred from homology"/>
<dbReference type="InterPro" id="IPR032282">
    <property type="entry name" value="HAGH_C"/>
</dbReference>
<keyword evidence="6 7" id="KW-0862">Zinc</keyword>
<reference evidence="9 10" key="1">
    <citation type="journal article" date="2011" name="Front. Microbiol.">
        <title>Genomic signatures of strain selection and enhancement in Bacillus atrophaeus var. globigii, a historical biowarfare simulant.</title>
        <authorList>
            <person name="Gibbons H.S."/>
            <person name="Broomall S.M."/>
            <person name="McNew L.A."/>
            <person name="Daligault H."/>
            <person name="Chapman C."/>
            <person name="Bruce D."/>
            <person name="Karavis M."/>
            <person name="Krepps M."/>
            <person name="McGregor P.A."/>
            <person name="Hong C."/>
            <person name="Park K.H."/>
            <person name="Akmal A."/>
            <person name="Feldman A."/>
            <person name="Lin J.S."/>
            <person name="Chang W.E."/>
            <person name="Higgs B.W."/>
            <person name="Demirev P."/>
            <person name="Lindquist J."/>
            <person name="Liem A."/>
            <person name="Fochler E."/>
            <person name="Read T.D."/>
            <person name="Tapia R."/>
            <person name="Johnson S."/>
            <person name="Bishop-Lilly K.A."/>
            <person name="Detter C."/>
            <person name="Han C."/>
            <person name="Sozhamannan S."/>
            <person name="Rosenzweig C.N."/>
            <person name="Skowronski E.W."/>
        </authorList>
    </citation>
    <scope>NUCLEOTIDE SEQUENCE [LARGE SCALE GENOMIC DNA]</scope>
    <source>
        <strain evidence="9 10">AK5</strain>
    </source>
</reference>
<dbReference type="PANTHER" id="PTHR43705">
    <property type="entry name" value="HYDROXYACYLGLUTATHIONE HYDROLASE"/>
    <property type="match status" value="1"/>
</dbReference>
<dbReference type="SUPFAM" id="SSF56281">
    <property type="entry name" value="Metallo-hydrolase/oxidoreductase"/>
    <property type="match status" value="1"/>
</dbReference>
<dbReference type="HAMAP" id="MF_01374">
    <property type="entry name" value="Glyoxalase_2"/>
    <property type="match status" value="1"/>
</dbReference>
<dbReference type="InterPro" id="IPR001279">
    <property type="entry name" value="Metallo-B-lactamas"/>
</dbReference>
<evidence type="ECO:0000256" key="2">
    <source>
        <dbReference type="ARBA" id="ARBA00004963"/>
    </source>
</evidence>
<feature type="binding site" evidence="7">
    <location>
        <position position="67"/>
    </location>
    <ligand>
        <name>Zn(2+)</name>
        <dbReference type="ChEBI" id="CHEBI:29105"/>
        <label>2</label>
    </ligand>
</feature>
<dbReference type="NCBIfam" id="TIGR03413">
    <property type="entry name" value="GSH_gloB"/>
    <property type="match status" value="1"/>
</dbReference>
<evidence type="ECO:0000313" key="10">
    <source>
        <dbReference type="Proteomes" id="UP000288212"/>
    </source>
</evidence>
<protein>
    <recommendedName>
        <fullName evidence="7">Hydroxyacylglutathione hydrolase</fullName>
        <ecNumber evidence="7">3.1.2.6</ecNumber>
    </recommendedName>
    <alternativeName>
        <fullName evidence="7">Glyoxalase II</fullName>
        <shortName evidence="7">Glx II</shortName>
    </alternativeName>
</protein>
<comment type="similarity">
    <text evidence="3 7">Belongs to the metallo-beta-lactamase superfamily. Glyoxalase II family.</text>
</comment>
<dbReference type="EC" id="3.1.2.6" evidence="7"/>
<evidence type="ECO:0000256" key="1">
    <source>
        <dbReference type="ARBA" id="ARBA00001623"/>
    </source>
</evidence>
<feature type="binding site" evidence="7">
    <location>
        <position position="176"/>
    </location>
    <ligand>
        <name>Zn(2+)</name>
        <dbReference type="ChEBI" id="CHEBI:29105"/>
        <label>2</label>
    </ligand>
</feature>
<dbReference type="SMART" id="SM00849">
    <property type="entry name" value="Lactamase_B"/>
    <property type="match status" value="1"/>
</dbReference>
<dbReference type="RefSeq" id="WP_126790413.1">
    <property type="nucleotide sequence ID" value="NZ_PIPI01000001.1"/>
</dbReference>
<feature type="binding site" evidence="7">
    <location>
        <position position="138"/>
    </location>
    <ligand>
        <name>Zn(2+)</name>
        <dbReference type="ChEBI" id="CHEBI:29105"/>
        <label>1</label>
    </ligand>
</feature>
<keyword evidence="4 7" id="KW-0479">Metal-binding</keyword>
<dbReference type="UniPathway" id="UPA00619">
    <property type="reaction ID" value="UER00676"/>
</dbReference>
<keyword evidence="10" id="KW-1185">Reference proteome</keyword>
<evidence type="ECO:0000256" key="3">
    <source>
        <dbReference type="ARBA" id="ARBA00006759"/>
    </source>
</evidence>
<dbReference type="PIRSF" id="PIRSF005457">
    <property type="entry name" value="Glx"/>
    <property type="match status" value="1"/>
</dbReference>
<evidence type="ECO:0000313" key="9">
    <source>
        <dbReference type="EMBL" id="RUO21436.1"/>
    </source>
</evidence>
<name>A0A432VXR2_9GAMM</name>
<dbReference type="GO" id="GO:0046872">
    <property type="term" value="F:metal ion binding"/>
    <property type="evidence" value="ECO:0007669"/>
    <property type="project" value="UniProtKB-KW"/>
</dbReference>
<dbReference type="Pfam" id="PF00753">
    <property type="entry name" value="Lactamase_B"/>
    <property type="match status" value="1"/>
</dbReference>
<feature type="binding site" evidence="7">
    <location>
        <position position="63"/>
    </location>
    <ligand>
        <name>Zn(2+)</name>
        <dbReference type="ChEBI" id="CHEBI:29105"/>
        <label>1</label>
    </ligand>
</feature>
<dbReference type="GO" id="GO:0004416">
    <property type="term" value="F:hydroxyacylglutathione hydrolase activity"/>
    <property type="evidence" value="ECO:0007669"/>
    <property type="project" value="UniProtKB-UniRule"/>
</dbReference>
<feature type="binding site" evidence="7">
    <location>
        <position position="138"/>
    </location>
    <ligand>
        <name>Zn(2+)</name>
        <dbReference type="ChEBI" id="CHEBI:29105"/>
        <label>2</label>
    </ligand>
</feature>
<feature type="binding site" evidence="7">
    <location>
        <position position="65"/>
    </location>
    <ligand>
        <name>Zn(2+)</name>
        <dbReference type="ChEBI" id="CHEBI:29105"/>
        <label>1</label>
    </ligand>
</feature>
<dbReference type="AlphaFoldDB" id="A0A432VXR2"/>
<feature type="binding site" evidence="7">
    <location>
        <position position="68"/>
    </location>
    <ligand>
        <name>Zn(2+)</name>
        <dbReference type="ChEBI" id="CHEBI:29105"/>
        <label>2</label>
    </ligand>
</feature>
<dbReference type="Proteomes" id="UP000288212">
    <property type="component" value="Unassembled WGS sequence"/>
</dbReference>
<dbReference type="GO" id="GO:0019243">
    <property type="term" value="P:methylglyoxal catabolic process to D-lactate via S-lactoyl-glutathione"/>
    <property type="evidence" value="ECO:0007669"/>
    <property type="project" value="UniProtKB-UniRule"/>
</dbReference>
<dbReference type="InterPro" id="IPR036866">
    <property type="entry name" value="RibonucZ/Hydroxyglut_hydro"/>
</dbReference>
<keyword evidence="5 7" id="KW-0378">Hydrolase</keyword>
<organism evidence="9 10">
    <name type="scientific">Aliidiomarina haloalkalitolerans</name>
    <dbReference type="NCBI Taxonomy" id="859059"/>
    <lineage>
        <taxon>Bacteria</taxon>
        <taxon>Pseudomonadati</taxon>
        <taxon>Pseudomonadota</taxon>
        <taxon>Gammaproteobacteria</taxon>
        <taxon>Alteromonadales</taxon>
        <taxon>Idiomarinaceae</taxon>
        <taxon>Aliidiomarina</taxon>
    </lineage>
</organism>
<evidence type="ECO:0000256" key="5">
    <source>
        <dbReference type="ARBA" id="ARBA00022801"/>
    </source>
</evidence>
<comment type="caution">
    <text evidence="9">The sequence shown here is derived from an EMBL/GenBank/DDBJ whole genome shotgun (WGS) entry which is preliminary data.</text>
</comment>
<dbReference type="InterPro" id="IPR035680">
    <property type="entry name" value="Clx_II_MBL"/>
</dbReference>
<comment type="function">
    <text evidence="7">Thiolesterase that catalyzes the hydrolysis of S-D-lactoyl-glutathione to form glutathione and D-lactic acid.</text>
</comment>
<comment type="catalytic activity">
    <reaction evidence="1 7">
        <text>an S-(2-hydroxyacyl)glutathione + H2O = a 2-hydroxy carboxylate + glutathione + H(+)</text>
        <dbReference type="Rhea" id="RHEA:21864"/>
        <dbReference type="ChEBI" id="CHEBI:15377"/>
        <dbReference type="ChEBI" id="CHEBI:15378"/>
        <dbReference type="ChEBI" id="CHEBI:57925"/>
        <dbReference type="ChEBI" id="CHEBI:58896"/>
        <dbReference type="ChEBI" id="CHEBI:71261"/>
        <dbReference type="EC" id="3.1.2.6"/>
    </reaction>
</comment>
<feature type="domain" description="Metallo-beta-lactamase" evidence="8">
    <location>
        <begin position="11"/>
        <end position="176"/>
    </location>
</feature>
<comment type="cofactor">
    <cofactor evidence="7">
        <name>Zn(2+)</name>
        <dbReference type="ChEBI" id="CHEBI:29105"/>
    </cofactor>
    <text evidence="7">Binds 2 Zn(2+) ions per subunit.</text>
</comment>
<feature type="binding site" evidence="7">
    <location>
        <position position="121"/>
    </location>
    <ligand>
        <name>Zn(2+)</name>
        <dbReference type="ChEBI" id="CHEBI:29105"/>
        <label>1</label>
    </ligand>
</feature>
<dbReference type="CDD" id="cd07723">
    <property type="entry name" value="hydroxyacylglutathione_hydrolase_MBL-fold"/>
    <property type="match status" value="1"/>
</dbReference>
<comment type="subunit">
    <text evidence="7">Monomer.</text>
</comment>
<evidence type="ECO:0000256" key="7">
    <source>
        <dbReference type="HAMAP-Rule" id="MF_01374"/>
    </source>
</evidence>
<accession>A0A432VXR2</accession>
<comment type="pathway">
    <text evidence="2 7">Secondary metabolite metabolism; methylglyoxal degradation; (R)-lactate from methylglyoxal: step 2/2.</text>
</comment>
<dbReference type="InterPro" id="IPR017782">
    <property type="entry name" value="Hydroxyacylglutathione_Hdrlase"/>
</dbReference>
<dbReference type="OrthoDB" id="9802248at2"/>
<dbReference type="InterPro" id="IPR050110">
    <property type="entry name" value="Glyoxalase_II_hydrolase"/>
</dbReference>
<evidence type="ECO:0000259" key="8">
    <source>
        <dbReference type="SMART" id="SM00849"/>
    </source>
</evidence>
<evidence type="ECO:0000256" key="6">
    <source>
        <dbReference type="ARBA" id="ARBA00022833"/>
    </source>
</evidence>
<evidence type="ECO:0000256" key="4">
    <source>
        <dbReference type="ARBA" id="ARBA00022723"/>
    </source>
</evidence>
<dbReference type="Gene3D" id="3.60.15.10">
    <property type="entry name" value="Ribonuclease Z/Hydroxyacylglutathione hydrolase-like"/>
    <property type="match status" value="1"/>
</dbReference>
<sequence length="264" mass="29053">MRIDAISAFRDNYIWVIRAPQETSATTDATTESCVIVDPGDAKPVLAWLQAHQCQPEAILLTHHHWDHSGGVTDILAHYPCPVYSGQASDVDSVSERLEEGERLSLLGGDLVLEVVECPGHTLDHIAFVNPALAFVGDTLFAAGCGRMFEGEAQQFYRSLQKIAQLPADCKIYCAHEYTAANLAFAAAVEPDNLAIQQRIATVQEQRQQGQATVPSELACEHATNPFLRCHLPSVQRAAEQYSQKSLTTPADVFAVIRHWKDNF</sequence>
<gene>
    <name evidence="7 9" type="primary">gloB</name>
    <name evidence="9" type="ORF">CWE06_00805</name>
</gene>
<dbReference type="Pfam" id="PF16123">
    <property type="entry name" value="HAGH_C"/>
    <property type="match status" value="1"/>
</dbReference>
<dbReference type="EMBL" id="PIPI01000001">
    <property type="protein sequence ID" value="RUO21436.1"/>
    <property type="molecule type" value="Genomic_DNA"/>
</dbReference>